<dbReference type="RefSeq" id="WP_315993714.1">
    <property type="nucleotide sequence ID" value="NZ_JAWDIS010000001.1"/>
</dbReference>
<evidence type="ECO:0000256" key="2">
    <source>
        <dbReference type="ARBA" id="ARBA00022679"/>
    </source>
</evidence>
<dbReference type="PROSITE" id="PS51255">
    <property type="entry name" value="ADPK"/>
    <property type="match status" value="1"/>
</dbReference>
<gene>
    <name evidence="7" type="ORF">RWH45_04610</name>
</gene>
<evidence type="ECO:0000256" key="5">
    <source>
        <dbReference type="ARBA" id="ARBA00022842"/>
    </source>
</evidence>
<reference evidence="7 8" key="1">
    <citation type="submission" date="2023-09" db="EMBL/GenBank/DDBJ databases">
        <title>Microbacterium fusihabitans sp. nov., Microbacterium phycihabitans sp. nov., and Microbacterium cervinum sp. nov., isolated from dried seaweeds of beach.</title>
        <authorList>
            <person name="Lee S.D."/>
        </authorList>
    </citation>
    <scope>NUCLEOTIDE SEQUENCE [LARGE SCALE GENOMIC DNA]</scope>
    <source>
        <strain evidence="7 8">KSW4-17</strain>
    </source>
</reference>
<evidence type="ECO:0000313" key="8">
    <source>
        <dbReference type="Proteomes" id="UP001263371"/>
    </source>
</evidence>
<keyword evidence="4" id="KW-0418">Kinase</keyword>
<protein>
    <submittedName>
        <fullName evidence="7">ADP-dependent glucokinase/phosphofructokinase</fullName>
    </submittedName>
</protein>
<dbReference type="Pfam" id="PF04587">
    <property type="entry name" value="ADP_PFK_GK"/>
    <property type="match status" value="1"/>
</dbReference>
<keyword evidence="3" id="KW-0479">Metal-binding</keyword>
<sequence>MAEDLVLGLGGTVDYEIRWDAAVLSALAEGYGIRSDELTTTTPIIDERALVVTVLAFLATGGGGERFVLSSDIVERFAAHFDVEITLGGTGVRAGIALDRIGVPTVQHLVSIDDNVRRLLPRSMRVVSSATRDTLDPHLIVQYPEGTTVRLVDAEVTAPSSNRLIFANDAPNREMAIAAELADALTDAAAFLVSGFNTMQDADLLARRLDDLVAAMRRLPADALVYYEDAGFYQRDLSAVVRARLIDRIDVYGMNEDELQEYLARPVDLLSPDDVVAALAEAHALIPARALVVHTKYWAIAVGPRAVAHRPGLESAVRTAATRYRLGDACTAADLDETARLPRHAGGAAVVAEAERVLSAAGVAAFEVDTPHPTTIGLGDTFVGGFLAAVPVAARIATAAALERALDAAAMIAR</sequence>
<dbReference type="Gene3D" id="3.40.1190.20">
    <property type="match status" value="1"/>
</dbReference>
<dbReference type="SUPFAM" id="SSF53613">
    <property type="entry name" value="Ribokinase-like"/>
    <property type="match status" value="1"/>
</dbReference>
<proteinExistence type="predicted"/>
<evidence type="ECO:0000256" key="6">
    <source>
        <dbReference type="ARBA" id="ARBA00023152"/>
    </source>
</evidence>
<accession>A0ABU3T588</accession>
<dbReference type="EMBL" id="JAWDIS010000001">
    <property type="protein sequence ID" value="MDU0366488.1"/>
    <property type="molecule type" value="Genomic_DNA"/>
</dbReference>
<keyword evidence="8" id="KW-1185">Reference proteome</keyword>
<evidence type="ECO:0000256" key="4">
    <source>
        <dbReference type="ARBA" id="ARBA00022777"/>
    </source>
</evidence>
<keyword evidence="2" id="KW-0808">Transferase</keyword>
<dbReference type="PANTHER" id="PTHR21208">
    <property type="entry name" value="ADP-DEPENDENT GLUCOKINASE"/>
    <property type="match status" value="1"/>
</dbReference>
<dbReference type="PANTHER" id="PTHR21208:SF1">
    <property type="entry name" value="ADP-DEPENDENT GLUCOKINASE"/>
    <property type="match status" value="1"/>
</dbReference>
<keyword evidence="6" id="KW-0324">Glycolysis</keyword>
<keyword evidence="1" id="KW-0963">Cytoplasm</keyword>
<comment type="caution">
    <text evidence="7">The sequence shown here is derived from an EMBL/GenBank/DDBJ whole genome shotgun (WGS) entry which is preliminary data.</text>
</comment>
<dbReference type="InterPro" id="IPR007666">
    <property type="entry name" value="ADP_PFK/GK"/>
</dbReference>
<evidence type="ECO:0000313" key="7">
    <source>
        <dbReference type="EMBL" id="MDU0366488.1"/>
    </source>
</evidence>
<organism evidence="7 8">
    <name type="scientific">Microbacterium galbum</name>
    <dbReference type="NCBI Taxonomy" id="3075994"/>
    <lineage>
        <taxon>Bacteria</taxon>
        <taxon>Bacillati</taxon>
        <taxon>Actinomycetota</taxon>
        <taxon>Actinomycetes</taxon>
        <taxon>Micrococcales</taxon>
        <taxon>Microbacteriaceae</taxon>
        <taxon>Microbacterium</taxon>
    </lineage>
</organism>
<name>A0ABU3T588_9MICO</name>
<dbReference type="Proteomes" id="UP001263371">
    <property type="component" value="Unassembled WGS sequence"/>
</dbReference>
<evidence type="ECO:0000256" key="3">
    <source>
        <dbReference type="ARBA" id="ARBA00022723"/>
    </source>
</evidence>
<dbReference type="InterPro" id="IPR029056">
    <property type="entry name" value="Ribokinase-like"/>
</dbReference>
<keyword evidence="5" id="KW-0460">Magnesium</keyword>
<evidence type="ECO:0000256" key="1">
    <source>
        <dbReference type="ARBA" id="ARBA00022490"/>
    </source>
</evidence>